<reference evidence="1 2" key="1">
    <citation type="submission" date="2020-02" db="EMBL/GenBank/DDBJ databases">
        <authorList>
            <person name="Ma Q."/>
            <person name="Huang Y."/>
            <person name="Song X."/>
            <person name="Pei D."/>
        </authorList>
    </citation>
    <scope>NUCLEOTIDE SEQUENCE [LARGE SCALE GENOMIC DNA]</scope>
    <source>
        <strain evidence="1">Sxm20200214</strain>
        <tissue evidence="1">Leaf</tissue>
    </source>
</reference>
<sequence>MSSTPKLCWKRGANNLGDDMPITEEATGEVVAALVEPVSGGVTADGAQLPEDVDVVKNNAMVSFPALGMSKLNARY</sequence>
<evidence type="ECO:0000313" key="2">
    <source>
        <dbReference type="Proteomes" id="UP000886595"/>
    </source>
</evidence>
<proteinExistence type="predicted"/>
<name>A0A8X7UAK1_BRACI</name>
<dbReference type="EMBL" id="JAAMPC010000013">
    <property type="protein sequence ID" value="KAG2271469.1"/>
    <property type="molecule type" value="Genomic_DNA"/>
</dbReference>
<accession>A0A8X7UAK1</accession>
<dbReference type="Proteomes" id="UP000886595">
    <property type="component" value="Unassembled WGS sequence"/>
</dbReference>
<dbReference type="AlphaFoldDB" id="A0A8X7UAK1"/>
<comment type="caution">
    <text evidence="1">The sequence shown here is derived from an EMBL/GenBank/DDBJ whole genome shotgun (WGS) entry which is preliminary data.</text>
</comment>
<protein>
    <submittedName>
        <fullName evidence="1">Uncharacterized protein</fullName>
    </submittedName>
</protein>
<organism evidence="1 2">
    <name type="scientific">Brassica carinata</name>
    <name type="common">Ethiopian mustard</name>
    <name type="synonym">Abyssinian cabbage</name>
    <dbReference type="NCBI Taxonomy" id="52824"/>
    <lineage>
        <taxon>Eukaryota</taxon>
        <taxon>Viridiplantae</taxon>
        <taxon>Streptophyta</taxon>
        <taxon>Embryophyta</taxon>
        <taxon>Tracheophyta</taxon>
        <taxon>Spermatophyta</taxon>
        <taxon>Magnoliopsida</taxon>
        <taxon>eudicotyledons</taxon>
        <taxon>Gunneridae</taxon>
        <taxon>Pentapetalae</taxon>
        <taxon>rosids</taxon>
        <taxon>malvids</taxon>
        <taxon>Brassicales</taxon>
        <taxon>Brassicaceae</taxon>
        <taxon>Brassiceae</taxon>
        <taxon>Brassica</taxon>
    </lineage>
</organism>
<gene>
    <name evidence="1" type="ORF">Bca52824_066024</name>
</gene>
<keyword evidence="2" id="KW-1185">Reference proteome</keyword>
<evidence type="ECO:0000313" key="1">
    <source>
        <dbReference type="EMBL" id="KAG2271469.1"/>
    </source>
</evidence>